<evidence type="ECO:0000313" key="3">
    <source>
        <dbReference type="Proteomes" id="UP000623467"/>
    </source>
</evidence>
<feature type="compositionally biased region" description="Low complexity" evidence="1">
    <location>
        <begin position="17"/>
        <end position="29"/>
    </location>
</feature>
<dbReference type="OrthoDB" id="2960565at2759"/>
<evidence type="ECO:0008006" key="4">
    <source>
        <dbReference type="Google" id="ProtNLM"/>
    </source>
</evidence>
<keyword evidence="3" id="KW-1185">Reference proteome</keyword>
<dbReference type="AlphaFoldDB" id="A0A8H7D7A7"/>
<dbReference type="Proteomes" id="UP000623467">
    <property type="component" value="Unassembled WGS sequence"/>
</dbReference>
<proteinExistence type="predicted"/>
<comment type="caution">
    <text evidence="2">The sequence shown here is derived from an EMBL/GenBank/DDBJ whole genome shotgun (WGS) entry which is preliminary data.</text>
</comment>
<evidence type="ECO:0000313" key="2">
    <source>
        <dbReference type="EMBL" id="KAF7364030.1"/>
    </source>
</evidence>
<feature type="compositionally biased region" description="Pro residues" evidence="1">
    <location>
        <begin position="7"/>
        <end position="16"/>
    </location>
</feature>
<reference evidence="2" key="1">
    <citation type="submission" date="2020-05" db="EMBL/GenBank/DDBJ databases">
        <title>Mycena genomes resolve the evolution of fungal bioluminescence.</title>
        <authorList>
            <person name="Tsai I.J."/>
        </authorList>
    </citation>
    <scope>NUCLEOTIDE SEQUENCE</scope>
    <source>
        <strain evidence="2">160909Yilan</strain>
    </source>
</reference>
<evidence type="ECO:0000256" key="1">
    <source>
        <dbReference type="SAM" id="MobiDB-lite"/>
    </source>
</evidence>
<name>A0A8H7D7A7_9AGAR</name>
<organism evidence="2 3">
    <name type="scientific">Mycena sanguinolenta</name>
    <dbReference type="NCBI Taxonomy" id="230812"/>
    <lineage>
        <taxon>Eukaryota</taxon>
        <taxon>Fungi</taxon>
        <taxon>Dikarya</taxon>
        <taxon>Basidiomycota</taxon>
        <taxon>Agaricomycotina</taxon>
        <taxon>Agaricomycetes</taxon>
        <taxon>Agaricomycetidae</taxon>
        <taxon>Agaricales</taxon>
        <taxon>Marasmiineae</taxon>
        <taxon>Mycenaceae</taxon>
        <taxon>Mycena</taxon>
    </lineage>
</organism>
<gene>
    <name evidence="2" type="ORF">MSAN_01061700</name>
</gene>
<protein>
    <recommendedName>
        <fullName evidence="4">PPPDE domain-containing protein</fullName>
    </recommendedName>
</protein>
<feature type="region of interest" description="Disordered" evidence="1">
    <location>
        <begin position="327"/>
        <end position="366"/>
    </location>
</feature>
<feature type="compositionally biased region" description="Acidic residues" evidence="1">
    <location>
        <begin position="329"/>
        <end position="339"/>
    </location>
</feature>
<dbReference type="EMBL" id="JACAZH010000007">
    <property type="protein sequence ID" value="KAF7364030.1"/>
    <property type="molecule type" value="Genomic_DNA"/>
</dbReference>
<sequence length="366" mass="41352">MKAPTLPKIPPLPSLPSPQYSIPSPQLPSTSSIASAVNDARAKVVRTVSTFTTGSNSDDEDADAAEAPTLEPVYIVLRPLNLSEAPQAYLKRLARVVKAIEFEKYLILQHWGVLIGERYYHLHINDETQKISVSMMPFIHVDKHERHTIKVPIWRTRLTHDERVGVAVGIIKAMGNFESEADVEITDEEGNLVTSPADRERYRMQGRYISSPLAEHNLFRGKYNALSNNCIHFTRHYIFDQVLTRRKELKHFATNIQWAVGKWCEMGCKRGPVELTKFLSELLGIANPFSFTPEKGSRLLIKLLSIFLDIEYNPILDRKLIDEGKPADEALEEVSDEPVSDAVETEKGDQELPIPEILPNEDEEAC</sequence>
<feature type="region of interest" description="Disordered" evidence="1">
    <location>
        <begin position="1"/>
        <end position="29"/>
    </location>
</feature>
<accession>A0A8H7D7A7</accession>